<reference evidence="1 2" key="1">
    <citation type="journal article" date="2017" name="Int. J. Syst. Evol. Microbiol.">
        <title>Jeotgalibaca porci sp. nov. and Jeotgalibaca arthritidis sp. nov., isolated from pigs, and emended description of the genus Jeotgalibaca.</title>
        <authorList>
            <person name="Zamora L."/>
            <person name="Perez-Sancho M."/>
            <person name="Dominguez L."/>
            <person name="Fernandez-Garayzabal J.F."/>
            <person name="Vela A.I."/>
        </authorList>
    </citation>
    <scope>NUCLEOTIDE SEQUENCE [LARGE SCALE GENOMIC DNA]</scope>
    <source>
        <strain evidence="1 2">CECT 9157</strain>
    </source>
</reference>
<name>A0A6G7K7X6_9LACT</name>
<proteinExistence type="predicted"/>
<dbReference type="EMBL" id="CP049740">
    <property type="protein sequence ID" value="QII81364.1"/>
    <property type="molecule type" value="Genomic_DNA"/>
</dbReference>
<dbReference type="Proteomes" id="UP000501451">
    <property type="component" value="Chromosome"/>
</dbReference>
<dbReference type="RefSeq" id="WP_166160927.1">
    <property type="nucleotide sequence ID" value="NZ_CP049740.1"/>
</dbReference>
<dbReference type="AlphaFoldDB" id="A0A6G7K7X6"/>
<gene>
    <name evidence="1" type="ORF">G7057_01990</name>
</gene>
<evidence type="ECO:0000313" key="1">
    <source>
        <dbReference type="EMBL" id="QII81364.1"/>
    </source>
</evidence>
<evidence type="ECO:0000313" key="2">
    <source>
        <dbReference type="Proteomes" id="UP000501451"/>
    </source>
</evidence>
<organism evidence="1 2">
    <name type="scientific">Jeotgalibaca arthritidis</name>
    <dbReference type="NCBI Taxonomy" id="1868794"/>
    <lineage>
        <taxon>Bacteria</taxon>
        <taxon>Bacillati</taxon>
        <taxon>Bacillota</taxon>
        <taxon>Bacilli</taxon>
        <taxon>Lactobacillales</taxon>
        <taxon>Carnobacteriaceae</taxon>
        <taxon>Jeotgalibaca</taxon>
    </lineage>
</organism>
<protein>
    <submittedName>
        <fullName evidence="1">Uncharacterized protein</fullName>
    </submittedName>
</protein>
<keyword evidence="2" id="KW-1185">Reference proteome</keyword>
<sequence length="81" mass="9182">MDIQDILKKIESFKKKENADSYAIDLKEINDAEDLFADLYIVSKDANGELQADELLLSVENPTQDDLAELTNFSKALNEFI</sequence>
<accession>A0A6G7K7X6</accession>
<dbReference type="KEGG" id="jar:G7057_01990"/>